<feature type="compositionally biased region" description="Basic and acidic residues" evidence="1">
    <location>
        <begin position="87"/>
        <end position="96"/>
    </location>
</feature>
<dbReference type="GO" id="GO:0016579">
    <property type="term" value="P:protein deubiquitination"/>
    <property type="evidence" value="ECO:0007669"/>
    <property type="project" value="InterPro"/>
</dbReference>
<dbReference type="PANTHER" id="PTHR24006">
    <property type="entry name" value="UBIQUITIN CARBOXYL-TERMINAL HYDROLASE"/>
    <property type="match status" value="1"/>
</dbReference>
<keyword evidence="4" id="KW-1185">Reference proteome</keyword>
<accession>A0A178D0K7</accession>
<organism evidence="3 4">
    <name type="scientific">Fonsecaea nubica</name>
    <dbReference type="NCBI Taxonomy" id="856822"/>
    <lineage>
        <taxon>Eukaryota</taxon>
        <taxon>Fungi</taxon>
        <taxon>Dikarya</taxon>
        <taxon>Ascomycota</taxon>
        <taxon>Pezizomycotina</taxon>
        <taxon>Eurotiomycetes</taxon>
        <taxon>Chaetothyriomycetidae</taxon>
        <taxon>Chaetothyriales</taxon>
        <taxon>Herpotrichiellaceae</taxon>
        <taxon>Fonsecaea</taxon>
    </lineage>
</organism>
<dbReference type="AlphaFoldDB" id="A0A178D0K7"/>
<feature type="compositionally biased region" description="Polar residues" evidence="1">
    <location>
        <begin position="760"/>
        <end position="780"/>
    </location>
</feature>
<feature type="region of interest" description="Disordered" evidence="1">
    <location>
        <begin position="992"/>
        <end position="1018"/>
    </location>
</feature>
<dbReference type="SUPFAM" id="SSF54001">
    <property type="entry name" value="Cysteine proteinases"/>
    <property type="match status" value="1"/>
</dbReference>
<dbReference type="InterPro" id="IPR050164">
    <property type="entry name" value="Peptidase_C19"/>
</dbReference>
<dbReference type="RefSeq" id="XP_022500034.1">
    <property type="nucleotide sequence ID" value="XM_022644030.1"/>
</dbReference>
<dbReference type="OrthoDB" id="289038at2759"/>
<protein>
    <recommendedName>
        <fullName evidence="2">USP domain-containing protein</fullName>
    </recommendedName>
</protein>
<dbReference type="GO" id="GO:0005634">
    <property type="term" value="C:nucleus"/>
    <property type="evidence" value="ECO:0007669"/>
    <property type="project" value="TreeGrafter"/>
</dbReference>
<feature type="region of interest" description="Disordered" evidence="1">
    <location>
        <begin position="1"/>
        <end position="137"/>
    </location>
</feature>
<dbReference type="InterPro" id="IPR016024">
    <property type="entry name" value="ARM-type_fold"/>
</dbReference>
<feature type="region of interest" description="Disordered" evidence="1">
    <location>
        <begin position="1042"/>
        <end position="1154"/>
    </location>
</feature>
<feature type="compositionally biased region" description="Polar residues" evidence="1">
    <location>
        <begin position="72"/>
        <end position="85"/>
    </location>
</feature>
<feature type="domain" description="USP" evidence="2">
    <location>
        <begin position="157"/>
        <end position="569"/>
    </location>
</feature>
<comment type="caution">
    <text evidence="3">The sequence shown here is derived from an EMBL/GenBank/DDBJ whole genome shotgun (WGS) entry which is preliminary data.</text>
</comment>
<evidence type="ECO:0000313" key="3">
    <source>
        <dbReference type="EMBL" id="OAL35022.1"/>
    </source>
</evidence>
<feature type="region of interest" description="Disordered" evidence="1">
    <location>
        <begin position="576"/>
        <end position="650"/>
    </location>
</feature>
<feature type="compositionally biased region" description="Polar residues" evidence="1">
    <location>
        <begin position="631"/>
        <end position="650"/>
    </location>
</feature>
<dbReference type="InterPro" id="IPR018200">
    <property type="entry name" value="USP_CS"/>
</dbReference>
<name>A0A178D0K7_9EURO</name>
<feature type="compositionally biased region" description="Low complexity" evidence="1">
    <location>
        <begin position="587"/>
        <end position="596"/>
    </location>
</feature>
<evidence type="ECO:0000313" key="4">
    <source>
        <dbReference type="Proteomes" id="UP000185904"/>
    </source>
</evidence>
<evidence type="ECO:0000259" key="2">
    <source>
        <dbReference type="PROSITE" id="PS50235"/>
    </source>
</evidence>
<feature type="compositionally biased region" description="Basic and acidic residues" evidence="1">
    <location>
        <begin position="55"/>
        <end position="66"/>
    </location>
</feature>
<feature type="compositionally biased region" description="Polar residues" evidence="1">
    <location>
        <begin position="1"/>
        <end position="34"/>
    </location>
</feature>
<proteinExistence type="predicted"/>
<sequence>MVQTRSQARSGAVTPTGQANTSTGPLNVGTQKQAGSKALAKNQPKTKVPVKSQPKGKDARKTESKRKAPVRTQAQPQTPANSPPKSKTPDNSEKRAPAAANGVAGPRGSPLNPPAGTPRNGPTPSPTSDGPEFNSPLRAPTDAIIAARSEVKSNVGGGFQNPGRLCYRNATIVVLLHSNRFMSWIEHRHIPSLKAAGLRIKPYSKPLIDALLDVPAGDGQTGDKTTAALPIDYTDVLCELFELSRAYWDERQAQPETLNLAMGFFWDYATSPRRDKEMKTETYAVEDRFTTKMREAAEDQCASEFLGWLIALSIEQLKYFTEKRVNQRENRLDQATLDKIVDLGHVTISELLQITQTQRARCMQCGSVRRVKTRFSRLDEQTVLSLQLPATANSQVPVTLEDCFTKNSEDDFEWRCSACSNGTTAYNPDNGNGAKKNIWRKIYSPPEVLFLQLARFKIRLGKDGTVELDRAGNIKWGKDATKVTIPEELDLTPFLERRGEPADISAKYRLEGIVSHYGGKDEGHYIAYVHRGDSWYVFDDSSEVQKISFQVILDHFDGFTPYVLLYERIPDANHDAAGRERETHSVSSAGNASSADGGTGDDASARDTGIEPDDDNNNSNNATNEDGGSPNRGSQARSNGTHDVSKSSTAQLKLATANGQRPGPGQLSINITAGFGRYKILFPTLVLENYVPDSHGKNDAYVKVRLEDSLGQRTEVEGIGSFERPGPDSTGDGEDASSIMLNPNFAPGSTPVASVEIISDQRTAQTPHNRSPFKRSSSGDTELDPALLPDVPDHSPSQHRPRRTHGAGSGERQNRSDRSSRDSKRSPSSLDNGAPFLYQTPTVQAKLRQIFTHMENYYEDTIKRDLHAGVVPNYQAEIVALNGKIAEYERLLGENADDAEEQLFYWRAREAGLLETHQQNLRWIADLQEQNRALRAQYAWQHYNPTGPGAGLGIRGVETVQPVVPGIARTGARQKRSFGQINEGHQESVFDDRAARPRTPKRVKFSNNNSSVAGQVGDATHLQDDIDYDSRELTELHYDSAGGRLYDDSEDGGDVVKPAKLPDVFGPEAELEEDEEEDDDDDDYDEDEDEDDDDEDEDEEEEEEEDGHDDIKDTHHPLNPTAVKEESPLPDYEDMVPADERYDASTETSPTPWLYQKISSGRRVPMVHLLRRFPSTPTRAVVGPRQATPATAARTRPSPLQVRHSPAQGRVDGRVRSSPHHYQTSRRGERSAWSVDFDEDGVPRYYRV</sequence>
<feature type="compositionally biased region" description="Basic and acidic residues" evidence="1">
    <location>
        <begin position="812"/>
        <end position="825"/>
    </location>
</feature>
<feature type="compositionally biased region" description="Low complexity" evidence="1">
    <location>
        <begin position="1184"/>
        <end position="1197"/>
    </location>
</feature>
<dbReference type="InterPro" id="IPR038765">
    <property type="entry name" value="Papain-like_cys_pep_sf"/>
</dbReference>
<dbReference type="InterPro" id="IPR028889">
    <property type="entry name" value="USP"/>
</dbReference>
<dbReference type="PROSITE" id="PS50235">
    <property type="entry name" value="USP_3"/>
    <property type="match status" value="1"/>
</dbReference>
<dbReference type="GO" id="GO:0005829">
    <property type="term" value="C:cytosol"/>
    <property type="evidence" value="ECO:0007669"/>
    <property type="project" value="TreeGrafter"/>
</dbReference>
<dbReference type="InterPro" id="IPR001394">
    <property type="entry name" value="Peptidase_C19_UCH"/>
</dbReference>
<reference evidence="3 4" key="1">
    <citation type="submission" date="2016-03" db="EMBL/GenBank/DDBJ databases">
        <title>The draft genome sequence of Fonsecaea nubica causative agent of cutaneous subcutaneous infection in human host.</title>
        <authorList>
            <person name="Costa F."/>
            <person name="Sybren D.H."/>
            <person name="Raittz R.T."/>
            <person name="Weiss V.A."/>
            <person name="Leao A.C."/>
            <person name="Gomes R."/>
            <person name="De Souza E.M."/>
            <person name="Pedrosa F.O."/>
            <person name="Steffens M.B."/>
            <person name="Bombassaro A."/>
            <person name="Tadra-Sfeir M.Z."/>
            <person name="Moreno L.F."/>
            <person name="Najafzadeh M.J."/>
            <person name="Felipe M.S."/>
            <person name="Teixeira M."/>
            <person name="Sun J."/>
            <person name="Xi L."/>
            <person name="Castro M.A."/>
            <person name="Vicente V.A."/>
        </authorList>
    </citation>
    <scope>NUCLEOTIDE SEQUENCE [LARGE SCALE GENOMIC DNA]</scope>
    <source>
        <strain evidence="3 4">CBS 269.64</strain>
    </source>
</reference>
<feature type="compositionally biased region" description="Acidic residues" evidence="1">
    <location>
        <begin position="1069"/>
        <end position="1108"/>
    </location>
</feature>
<dbReference type="SUPFAM" id="SSF48371">
    <property type="entry name" value="ARM repeat"/>
    <property type="match status" value="1"/>
</dbReference>
<dbReference type="Proteomes" id="UP000185904">
    <property type="component" value="Unassembled WGS sequence"/>
</dbReference>
<gene>
    <name evidence="3" type="ORF">AYO20_05737</name>
</gene>
<dbReference type="GO" id="GO:0004843">
    <property type="term" value="F:cysteine-type deubiquitinase activity"/>
    <property type="evidence" value="ECO:0007669"/>
    <property type="project" value="InterPro"/>
</dbReference>
<dbReference type="CDD" id="cd02257">
    <property type="entry name" value="Peptidase_C19"/>
    <property type="match status" value="1"/>
</dbReference>
<dbReference type="EMBL" id="LVCJ01000034">
    <property type="protein sequence ID" value="OAL35022.1"/>
    <property type="molecule type" value="Genomic_DNA"/>
</dbReference>
<dbReference type="GeneID" id="34589153"/>
<feature type="compositionally biased region" description="Low complexity" evidence="1">
    <location>
        <begin position="617"/>
        <end position="626"/>
    </location>
</feature>
<feature type="region of interest" description="Disordered" evidence="1">
    <location>
        <begin position="1177"/>
        <end position="1233"/>
    </location>
</feature>
<feature type="region of interest" description="Disordered" evidence="1">
    <location>
        <begin position="715"/>
        <end position="837"/>
    </location>
</feature>
<dbReference type="Pfam" id="PF00443">
    <property type="entry name" value="UCH"/>
    <property type="match status" value="1"/>
</dbReference>
<dbReference type="PROSITE" id="PS00973">
    <property type="entry name" value="USP_2"/>
    <property type="match status" value="1"/>
</dbReference>
<feature type="compositionally biased region" description="Pro residues" evidence="1">
    <location>
        <begin position="111"/>
        <end position="125"/>
    </location>
</feature>
<dbReference type="Gene3D" id="3.90.70.10">
    <property type="entry name" value="Cysteine proteinases"/>
    <property type="match status" value="1"/>
</dbReference>
<evidence type="ECO:0000256" key="1">
    <source>
        <dbReference type="SAM" id="MobiDB-lite"/>
    </source>
</evidence>